<accession>A0A650EJY7</accession>
<protein>
    <submittedName>
        <fullName evidence="1">Uncharacterized protein</fullName>
    </submittedName>
</protein>
<dbReference type="AlphaFoldDB" id="A0A650EJY7"/>
<dbReference type="EMBL" id="MN577570">
    <property type="protein sequence ID" value="QGT49752.1"/>
    <property type="molecule type" value="Genomic_DNA"/>
</dbReference>
<proteinExistence type="predicted"/>
<gene>
    <name evidence="1" type="ORF">Melaina855_1390</name>
</gene>
<name>A0A650EJY7_9BACT</name>
<evidence type="ECO:0000313" key="1">
    <source>
        <dbReference type="EMBL" id="QGT49752.1"/>
    </source>
</evidence>
<reference evidence="1" key="1">
    <citation type="journal article" date="2020" name="J. ISSAAS">
        <title>Lactobacilli and other gastrointestinal microbiota of Peromyscus leucopus, reservoir host for agents of Lyme disease and other zoonoses in North America.</title>
        <authorList>
            <person name="Milovic A."/>
            <person name="Bassam K."/>
            <person name="Shao H."/>
            <person name="Chatzistamou I."/>
            <person name="Tufts D.M."/>
            <person name="Diuk-Wasser M."/>
            <person name="Barbour A.G."/>
        </authorList>
    </citation>
    <scope>NUCLEOTIDE SEQUENCE</scope>
    <source>
        <strain evidence="1">LL20</strain>
    </source>
</reference>
<organism evidence="1">
    <name type="scientific">uncultured Candidatus Melainabacteria bacterium</name>
    <dbReference type="NCBI Taxonomy" id="2682970"/>
    <lineage>
        <taxon>Bacteria</taxon>
        <taxon>Bacillati</taxon>
        <taxon>Candidatus Melainabacteria</taxon>
        <taxon>environmental samples</taxon>
    </lineage>
</organism>
<sequence length="74" mass="8870">MLELARKMMRKLNNDLDKNSHTNQSEIYSFMNILKNIQLLKEYEATIQTSKPKQQNFLTPERIREIEREVLGMD</sequence>